<dbReference type="AlphaFoldDB" id="W9B4N6"/>
<reference evidence="8" key="1">
    <citation type="submission" date="2014-03" db="EMBL/GenBank/DDBJ databases">
        <title>Draft genome sequencing of Oceanobacillus picturae strain S1 isolated from human gut.</title>
        <authorList>
            <person name="Croce O."/>
            <person name="Lagier J.C."/>
            <person name="Raoult D."/>
        </authorList>
    </citation>
    <scope>NUCLEOTIDE SEQUENCE [LARGE SCALE GENOMIC DNA]</scope>
    <source>
        <strain evidence="8">S1</strain>
    </source>
</reference>
<evidence type="ECO:0000256" key="3">
    <source>
        <dbReference type="ARBA" id="ARBA00022692"/>
    </source>
</evidence>
<feature type="domain" description="ABC-2 type transporter transmembrane" evidence="7">
    <location>
        <begin position="25"/>
        <end position="398"/>
    </location>
</feature>
<evidence type="ECO:0000256" key="6">
    <source>
        <dbReference type="SAM" id="Phobius"/>
    </source>
</evidence>
<dbReference type="PANTHER" id="PTHR30294:SF29">
    <property type="entry name" value="MULTIDRUG ABC TRANSPORTER PERMEASE YBHS-RELATED"/>
    <property type="match status" value="1"/>
</dbReference>
<feature type="transmembrane region" description="Helical" evidence="6">
    <location>
        <begin position="21"/>
        <end position="48"/>
    </location>
</feature>
<keyword evidence="5 6" id="KW-0472">Membrane</keyword>
<dbReference type="Gene3D" id="3.40.1710.10">
    <property type="entry name" value="abc type-2 transporter like domain"/>
    <property type="match status" value="1"/>
</dbReference>
<dbReference type="GO" id="GO:0005886">
    <property type="term" value="C:plasma membrane"/>
    <property type="evidence" value="ECO:0007669"/>
    <property type="project" value="UniProtKB-SubCell"/>
</dbReference>
<evidence type="ECO:0000256" key="4">
    <source>
        <dbReference type="ARBA" id="ARBA00022989"/>
    </source>
</evidence>
<keyword evidence="9" id="KW-1185">Reference proteome</keyword>
<dbReference type="InterPro" id="IPR051449">
    <property type="entry name" value="ABC-2_transporter_component"/>
</dbReference>
<sequence>MHFMRNVRLFVKNNVLQFRRKWLSLPLLLLFPILLTGLVLFIILQFFINDEHAPVQVGIVDQDQSEETQLVSQLIEETPLSSFLELRGMEEQQAIERIEDDSLSAYIIIPKEFTEDLYQGRSVEFPIVGNPTQPAQSQLVRELIESVTRHIRASQANILTINYYAKQLDMDSQTRSDLLFEQFKEYFFYTIGKDRIVNESEISNAATSNPLNYYSLSFWFTFVTLWLFVIYNFLSKEDTVRLKQRMKLYGVTELQQTLAKMSVTLMVATLFSAIALFLFHSLFDWDMTIKDYGRVLLLSLLYSTQFLFALGMVEIIIFSQKLRLLLQSIVSGVYLLISGALIPTIYFPVFFQKFIDYVPSVEALHWVQEIVLNNRVFVDYIPLLLLTMATTLIFIGTAIGKERIQE</sequence>
<protein>
    <submittedName>
        <fullName evidence="8">ABC-2 family transporter protein</fullName>
    </submittedName>
</protein>
<comment type="subcellular location">
    <subcellularLocation>
        <location evidence="1">Cell membrane</location>
        <topology evidence="1">Multi-pass membrane protein</topology>
    </subcellularLocation>
</comment>
<feature type="transmembrane region" description="Helical" evidence="6">
    <location>
        <begin position="213"/>
        <end position="234"/>
    </location>
</feature>
<feature type="transmembrane region" description="Helical" evidence="6">
    <location>
        <begin position="329"/>
        <end position="351"/>
    </location>
</feature>
<dbReference type="eggNOG" id="COG0842">
    <property type="taxonomic scope" value="Bacteria"/>
</dbReference>
<evidence type="ECO:0000259" key="7">
    <source>
        <dbReference type="Pfam" id="PF12698"/>
    </source>
</evidence>
<keyword evidence="3 6" id="KW-0812">Transmembrane</keyword>
<evidence type="ECO:0000313" key="8">
    <source>
        <dbReference type="EMBL" id="CDO01680.1"/>
    </source>
</evidence>
<accession>W9B4N6</accession>
<keyword evidence="4 6" id="KW-1133">Transmembrane helix</keyword>
<comment type="caution">
    <text evidence="8">The sequence shown here is derived from an EMBL/GenBank/DDBJ whole genome shotgun (WGS) entry which is preliminary data.</text>
</comment>
<evidence type="ECO:0000256" key="2">
    <source>
        <dbReference type="ARBA" id="ARBA00022475"/>
    </source>
</evidence>
<dbReference type="PANTHER" id="PTHR30294">
    <property type="entry name" value="MEMBRANE COMPONENT OF ABC TRANSPORTER YHHJ-RELATED"/>
    <property type="match status" value="1"/>
</dbReference>
<evidence type="ECO:0000256" key="1">
    <source>
        <dbReference type="ARBA" id="ARBA00004651"/>
    </source>
</evidence>
<gene>
    <name evidence="8" type="ORF">BN988_00118</name>
</gene>
<organism evidence="8 9">
    <name type="scientific">Oceanobacillus picturae</name>
    <dbReference type="NCBI Taxonomy" id="171693"/>
    <lineage>
        <taxon>Bacteria</taxon>
        <taxon>Bacillati</taxon>
        <taxon>Bacillota</taxon>
        <taxon>Bacilli</taxon>
        <taxon>Bacillales</taxon>
        <taxon>Bacillaceae</taxon>
        <taxon>Oceanobacillus</taxon>
    </lineage>
</organism>
<reference evidence="8" key="2">
    <citation type="submission" date="2014-03" db="EMBL/GenBank/DDBJ databases">
        <authorList>
            <person name="Urmite Genomes"/>
        </authorList>
    </citation>
    <scope>NUCLEOTIDE SEQUENCE</scope>
    <source>
        <strain evidence="8">S1</strain>
    </source>
</reference>
<keyword evidence="2" id="KW-1003">Cell membrane</keyword>
<dbReference type="EMBL" id="CCAX010000001">
    <property type="protein sequence ID" value="CDO01680.1"/>
    <property type="molecule type" value="Genomic_DNA"/>
</dbReference>
<dbReference type="Pfam" id="PF12698">
    <property type="entry name" value="ABC2_membrane_3"/>
    <property type="match status" value="1"/>
</dbReference>
<feature type="transmembrane region" description="Helical" evidence="6">
    <location>
        <begin position="380"/>
        <end position="400"/>
    </location>
</feature>
<dbReference type="GO" id="GO:0140359">
    <property type="term" value="F:ABC-type transporter activity"/>
    <property type="evidence" value="ECO:0007669"/>
    <property type="project" value="InterPro"/>
</dbReference>
<dbReference type="STRING" id="171693.BN988_00118"/>
<dbReference type="Proteomes" id="UP000028863">
    <property type="component" value="Unassembled WGS sequence"/>
</dbReference>
<evidence type="ECO:0000313" key="9">
    <source>
        <dbReference type="Proteomes" id="UP000028863"/>
    </source>
</evidence>
<feature type="transmembrane region" description="Helical" evidence="6">
    <location>
        <begin position="295"/>
        <end position="317"/>
    </location>
</feature>
<dbReference type="InterPro" id="IPR013525">
    <property type="entry name" value="ABC2_TM"/>
</dbReference>
<name>W9B4N6_9BACI</name>
<feature type="transmembrane region" description="Helical" evidence="6">
    <location>
        <begin position="263"/>
        <end position="283"/>
    </location>
</feature>
<proteinExistence type="predicted"/>
<evidence type="ECO:0000256" key="5">
    <source>
        <dbReference type="ARBA" id="ARBA00023136"/>
    </source>
</evidence>